<keyword evidence="2" id="KW-1185">Reference proteome</keyword>
<organism evidence="1 2">
    <name type="scientific">Sinomicrobium pectinilyticum</name>
    <dbReference type="NCBI Taxonomy" id="1084421"/>
    <lineage>
        <taxon>Bacteria</taxon>
        <taxon>Pseudomonadati</taxon>
        <taxon>Bacteroidota</taxon>
        <taxon>Flavobacteriia</taxon>
        <taxon>Flavobacteriales</taxon>
        <taxon>Flavobacteriaceae</taxon>
        <taxon>Sinomicrobium</taxon>
    </lineage>
</organism>
<dbReference type="AlphaFoldDB" id="A0A3N0CYX5"/>
<dbReference type="InterPro" id="IPR010862">
    <property type="entry name" value="DUF1493"/>
</dbReference>
<dbReference type="OrthoDB" id="1367059at2"/>
<dbReference type="EMBL" id="RJTM01000194">
    <property type="protein sequence ID" value="RNL68615.1"/>
    <property type="molecule type" value="Genomic_DNA"/>
</dbReference>
<dbReference type="Proteomes" id="UP000267469">
    <property type="component" value="Unassembled WGS sequence"/>
</dbReference>
<reference evidence="1 2" key="1">
    <citation type="submission" date="2018-10" db="EMBL/GenBank/DDBJ databases">
        <title>Sinomicrobium pectinilyticum sp. nov., a pectinase-producing bacterium isolated from alkaline and saline soil, and emended description of the genus Sinomicrobium.</title>
        <authorList>
            <person name="Cheng B."/>
            <person name="Li C."/>
            <person name="Lai Q."/>
            <person name="Du M."/>
            <person name="Shao Z."/>
            <person name="Xu P."/>
            <person name="Yang C."/>
        </authorList>
    </citation>
    <scope>NUCLEOTIDE SEQUENCE [LARGE SCALE GENOMIC DNA]</scope>
    <source>
        <strain evidence="1 2">5DNS001</strain>
    </source>
</reference>
<proteinExistence type="predicted"/>
<dbReference type="Pfam" id="PF07377">
    <property type="entry name" value="DUF1493"/>
    <property type="match status" value="1"/>
</dbReference>
<sequence>MNSKIIEEIVALIPEIFHPKKREITRDLELEEDLGITGDDADEILSIFAERFNVDIKEFNSKDYFLEEGVDLIGALKSWLLGSKIKKEGRKRLTIGDLEEAVKKGKLK</sequence>
<dbReference type="RefSeq" id="WP_123218391.1">
    <property type="nucleotide sequence ID" value="NZ_RJTM01000194.1"/>
</dbReference>
<protein>
    <submittedName>
        <fullName evidence="1">DUF1493 family protein</fullName>
    </submittedName>
</protein>
<evidence type="ECO:0000313" key="2">
    <source>
        <dbReference type="Proteomes" id="UP000267469"/>
    </source>
</evidence>
<accession>A0A3N0CYX5</accession>
<gene>
    <name evidence="1" type="ORF">ED312_23110</name>
</gene>
<dbReference type="InterPro" id="IPR036736">
    <property type="entry name" value="ACP-like_sf"/>
</dbReference>
<comment type="caution">
    <text evidence="1">The sequence shown here is derived from an EMBL/GenBank/DDBJ whole genome shotgun (WGS) entry which is preliminary data.</text>
</comment>
<name>A0A3N0CYX5_SINP1</name>
<dbReference type="SUPFAM" id="SSF47336">
    <property type="entry name" value="ACP-like"/>
    <property type="match status" value="1"/>
</dbReference>
<evidence type="ECO:0000313" key="1">
    <source>
        <dbReference type="EMBL" id="RNL68615.1"/>
    </source>
</evidence>